<dbReference type="PRINTS" id="PR00702">
    <property type="entry name" value="ACRIFLAVINRP"/>
</dbReference>
<name>B9M8P1_GEODF</name>
<accession>B9M8P1</accession>
<dbReference type="Gene3D" id="1.20.1640.10">
    <property type="entry name" value="Multidrug efflux transporter AcrB transmembrane domain"/>
    <property type="match status" value="2"/>
</dbReference>
<dbReference type="GO" id="GO:0042910">
    <property type="term" value="F:xenobiotic transmembrane transporter activity"/>
    <property type="evidence" value="ECO:0007669"/>
    <property type="project" value="TreeGrafter"/>
</dbReference>
<keyword evidence="4" id="KW-1003">Cell membrane</keyword>
<evidence type="ECO:0000256" key="6">
    <source>
        <dbReference type="ARBA" id="ARBA00022989"/>
    </source>
</evidence>
<evidence type="ECO:0000256" key="1">
    <source>
        <dbReference type="ARBA" id="ARBA00004651"/>
    </source>
</evidence>
<evidence type="ECO:0000313" key="9">
    <source>
        <dbReference type="EMBL" id="ACM18576.1"/>
    </source>
</evidence>
<dbReference type="KEGG" id="geo:Geob_0203"/>
<dbReference type="OrthoDB" id="9798415at2"/>
<dbReference type="SUPFAM" id="SSF82714">
    <property type="entry name" value="Multidrug efflux transporter AcrB TolC docking domain, DN and DC subdomains"/>
    <property type="match status" value="2"/>
</dbReference>
<protein>
    <submittedName>
        <fullName evidence="9">Efflux pump, RND family, inner membrane protein</fullName>
    </submittedName>
</protein>
<evidence type="ECO:0000256" key="8">
    <source>
        <dbReference type="SAM" id="Phobius"/>
    </source>
</evidence>
<dbReference type="RefSeq" id="WP_012645305.1">
    <property type="nucleotide sequence ID" value="NC_011979.1"/>
</dbReference>
<dbReference type="STRING" id="316067.Geob_0203"/>
<dbReference type="EMBL" id="CP001390">
    <property type="protein sequence ID" value="ACM18576.1"/>
    <property type="molecule type" value="Genomic_DNA"/>
</dbReference>
<dbReference type="InterPro" id="IPR001036">
    <property type="entry name" value="Acrflvin-R"/>
</dbReference>
<comment type="subcellular location">
    <subcellularLocation>
        <location evidence="1">Cell membrane</location>
        <topology evidence="1">Multi-pass membrane protein</topology>
    </subcellularLocation>
</comment>
<evidence type="ECO:0000256" key="4">
    <source>
        <dbReference type="ARBA" id="ARBA00022475"/>
    </source>
</evidence>
<keyword evidence="7 8" id="KW-0472">Membrane</keyword>
<evidence type="ECO:0000313" key="10">
    <source>
        <dbReference type="Proteomes" id="UP000007721"/>
    </source>
</evidence>
<reference evidence="9 10" key="1">
    <citation type="submission" date="2009-01" db="EMBL/GenBank/DDBJ databases">
        <title>Complete sequence of Geobacter sp. FRC-32.</title>
        <authorList>
            <consortium name="US DOE Joint Genome Institute"/>
            <person name="Lucas S."/>
            <person name="Copeland A."/>
            <person name="Lapidus A."/>
            <person name="Glavina del Rio T."/>
            <person name="Dalin E."/>
            <person name="Tice H."/>
            <person name="Bruce D."/>
            <person name="Goodwin L."/>
            <person name="Pitluck S."/>
            <person name="Saunders E."/>
            <person name="Brettin T."/>
            <person name="Detter J.C."/>
            <person name="Han C."/>
            <person name="Larimer F."/>
            <person name="Land M."/>
            <person name="Hauser L."/>
            <person name="Kyrpides N."/>
            <person name="Ovchinnikova G."/>
            <person name="Kostka J."/>
            <person name="Richardson P."/>
        </authorList>
    </citation>
    <scope>NUCLEOTIDE SEQUENCE [LARGE SCALE GENOMIC DNA]</scope>
    <source>
        <strain evidence="10">DSM 22248 / JCM 15807 / FRC-32</strain>
    </source>
</reference>
<dbReference type="Gene3D" id="3.30.70.1430">
    <property type="entry name" value="Multidrug efflux transporter AcrB pore domain"/>
    <property type="match status" value="2"/>
</dbReference>
<feature type="transmembrane region" description="Helical" evidence="8">
    <location>
        <begin position="859"/>
        <end position="878"/>
    </location>
</feature>
<evidence type="ECO:0000256" key="3">
    <source>
        <dbReference type="ARBA" id="ARBA00022448"/>
    </source>
</evidence>
<dbReference type="SUPFAM" id="SSF82866">
    <property type="entry name" value="Multidrug efflux transporter AcrB transmembrane domain"/>
    <property type="match status" value="2"/>
</dbReference>
<dbReference type="Proteomes" id="UP000007721">
    <property type="component" value="Chromosome"/>
</dbReference>
<dbReference type="InterPro" id="IPR027463">
    <property type="entry name" value="AcrB_DN_DC_subdom"/>
</dbReference>
<keyword evidence="3" id="KW-0813">Transport</keyword>
<feature type="transmembrane region" description="Helical" evidence="8">
    <location>
        <begin position="910"/>
        <end position="935"/>
    </location>
</feature>
<dbReference type="Gene3D" id="3.30.2090.10">
    <property type="entry name" value="Multidrug efflux transporter AcrB TolC docking domain, DN and DC subdomains"/>
    <property type="match status" value="2"/>
</dbReference>
<dbReference type="SUPFAM" id="SSF82693">
    <property type="entry name" value="Multidrug efflux transporter AcrB pore domain, PN1, PN2, PC1 and PC2 subdomains"/>
    <property type="match status" value="2"/>
</dbReference>
<dbReference type="AlphaFoldDB" id="B9M8P1"/>
<feature type="transmembrane region" description="Helical" evidence="8">
    <location>
        <begin position="523"/>
        <end position="542"/>
    </location>
</feature>
<keyword evidence="6 8" id="KW-1133">Transmembrane helix</keyword>
<comment type="similarity">
    <text evidence="2">Belongs to the resistance-nodulation-cell division (RND) (TC 2.A.6) family.</text>
</comment>
<dbReference type="eggNOG" id="COG3696">
    <property type="taxonomic scope" value="Bacteria"/>
</dbReference>
<feature type="transmembrane region" description="Helical" evidence="8">
    <location>
        <begin position="465"/>
        <end position="489"/>
    </location>
</feature>
<evidence type="ECO:0000256" key="2">
    <source>
        <dbReference type="ARBA" id="ARBA00010942"/>
    </source>
</evidence>
<dbReference type="NCBIfam" id="TIGR00914">
    <property type="entry name" value="2A0601"/>
    <property type="match status" value="1"/>
</dbReference>
<dbReference type="Gene3D" id="3.30.70.1320">
    <property type="entry name" value="Multidrug efflux transporter AcrB pore domain like"/>
    <property type="match status" value="1"/>
</dbReference>
<keyword evidence="10" id="KW-1185">Reference proteome</keyword>
<proteinExistence type="inferred from homology"/>
<dbReference type="PANTHER" id="PTHR32063">
    <property type="match status" value="1"/>
</dbReference>
<feature type="transmembrane region" description="Helical" evidence="8">
    <location>
        <begin position="436"/>
        <end position="453"/>
    </location>
</feature>
<organism evidence="9 10">
    <name type="scientific">Geotalea daltonii (strain DSM 22248 / JCM 15807 / FRC-32)</name>
    <name type="common">Geobacter daltonii</name>
    <dbReference type="NCBI Taxonomy" id="316067"/>
    <lineage>
        <taxon>Bacteria</taxon>
        <taxon>Pseudomonadati</taxon>
        <taxon>Thermodesulfobacteriota</taxon>
        <taxon>Desulfuromonadia</taxon>
        <taxon>Geobacterales</taxon>
        <taxon>Geobacteraceae</taxon>
        <taxon>Geotalea</taxon>
    </lineage>
</organism>
<dbReference type="InterPro" id="IPR004763">
    <property type="entry name" value="CusA-like"/>
</dbReference>
<dbReference type="Gene3D" id="3.30.70.1440">
    <property type="entry name" value="Multidrug efflux transporter AcrB pore domain"/>
    <property type="match status" value="1"/>
</dbReference>
<dbReference type="GO" id="GO:0005886">
    <property type="term" value="C:plasma membrane"/>
    <property type="evidence" value="ECO:0007669"/>
    <property type="project" value="UniProtKB-SubCell"/>
</dbReference>
<feature type="transmembrane region" description="Helical" evidence="8">
    <location>
        <begin position="885"/>
        <end position="904"/>
    </location>
</feature>
<feature type="transmembrane region" description="Helical" evidence="8">
    <location>
        <begin position="988"/>
        <end position="1014"/>
    </location>
</feature>
<dbReference type="PANTHER" id="PTHR32063:SF24">
    <property type="entry name" value="CATION EFFLUX SYSTEM (ACRB_ACRD_ACRF FAMILY)"/>
    <property type="match status" value="1"/>
</dbReference>
<dbReference type="Pfam" id="PF00873">
    <property type="entry name" value="ACR_tran"/>
    <property type="match status" value="1"/>
</dbReference>
<evidence type="ECO:0000256" key="5">
    <source>
        <dbReference type="ARBA" id="ARBA00022692"/>
    </source>
</evidence>
<feature type="transmembrane region" description="Helical" evidence="8">
    <location>
        <begin position="956"/>
        <end position="976"/>
    </location>
</feature>
<keyword evidence="5 8" id="KW-0812">Transmembrane</keyword>
<dbReference type="HOGENOM" id="CLU_002755_1_2_7"/>
<gene>
    <name evidence="9" type="ordered locus">Geob_0203</name>
</gene>
<dbReference type="GO" id="GO:0008324">
    <property type="term" value="F:monoatomic cation transmembrane transporter activity"/>
    <property type="evidence" value="ECO:0007669"/>
    <property type="project" value="InterPro"/>
</dbReference>
<feature type="transmembrane region" description="Helical" evidence="8">
    <location>
        <begin position="12"/>
        <end position="32"/>
    </location>
</feature>
<sequence>MLNKIINWSLNHRLVVIVAWSVVAVLGILAFLRLPLDAFPDTTPVQVQVNTVAPALSPLEIERQVSAPLEQAISGLPKLKEVRSTSRFGMSQVTVIFEDGTNIYLSRQVVMERVQGVALPAGIEKPQLGPVATGLGEVFHYLLTAKDKSLAELRTLHDWVVKPQMRSVPGVAEVNTWGGDERRFEIVVDPEELAKRGLTMDRLIAAVERNNANVGGGTIDQAGESSLVQGVAIVTTPQDIEGIVITAKEGVPVRVADVARVVEGREIRRGAVTADGKGEAVLGLGFMLMGENSHDVTTRLKARLEEVKKTLPKGVEVAVAYERTSLVDKVLHTVEKNLFEGAILVIAVIFVFLGNFRAGLIVALAIPLSMLFAFDLMLRFGIAGSLMSLGAIDFGLIVDSSVIMIENAERRLAEGKSDRSIIDVVREAAIEVRKPTMFGELIIMIVYLPILALEGVEGKLFRPMALTVIFALLGSMAMSLTLMPVLASFSLKRKKEHKEPWLVCRLKELYRPVLGFALRRRKAVLAIAVGCLCIAGILSTRLGSEFVPRLMEGSIVINTVRLASVSLDESVRYGSHLERTLLEKFPNEIERIWTRTGSAEIATDPMGVELSDIFLTLKPRDKWKRARTQGELVMVMEKELKNMPGMRMVFTQPIEMRVNEMIAGIRSDVGIKIFGDDFETMKAKAKEIENAVKKVAGAADVSVEQVTGQPLVQVEVDRNATARYGIPAREVLEVIEALGGRDVGMLQEGDRRFPIAVRIADKYRAETEDLGRILVTAGSGERIPLSLLTKIKSSEGPSTINREWGKRRVVVQANVRGRDVGSFVADVQKSIEREVKLPSGYYVRYGGQFENLQRAQQRLMIVVPVALALIFTLLYFTYGRVLDAARVFTGVPFAAVGGIVALWFRDIPFSISAGVGFVALSGVAVLGDMVLVSAVRDLLAKGTPLIDAIKQAAEQRLRPVLMTALVASFGFIPMALNTGIGAEVQRPLATVVIGGVVSSTLLTLLVLPVLYAVFGRAKAPDEGEE</sequence>
<evidence type="ECO:0000256" key="7">
    <source>
        <dbReference type="ARBA" id="ARBA00023136"/>
    </source>
</evidence>